<sequence length="79" mass="8829">MPDSLLLCGTVSWCRVNFKDAPNFMIADVELALAAIDIFIARLLTDRDLDQQVKKLMTSNNLEVKLAPKQTPKAKVVKI</sequence>
<dbReference type="RefSeq" id="WP_155739077.1">
    <property type="nucleotide sequence ID" value="NZ_JAIVFG010000009.1"/>
</dbReference>
<proteinExistence type="predicted"/>
<dbReference type="AlphaFoldDB" id="A0AAW5ZKH4"/>
<comment type="caution">
    <text evidence="1">The sequence shown here is derived from an EMBL/GenBank/DDBJ whole genome shotgun (WGS) entry which is preliminary data.</text>
</comment>
<protein>
    <submittedName>
        <fullName evidence="1">Uncharacterized protein</fullName>
    </submittedName>
</protein>
<evidence type="ECO:0000313" key="1">
    <source>
        <dbReference type="EMBL" id="MDB0570661.1"/>
    </source>
</evidence>
<evidence type="ECO:0000313" key="2">
    <source>
        <dbReference type="Proteomes" id="UP001144050"/>
    </source>
</evidence>
<dbReference type="EMBL" id="JAIVFG010000009">
    <property type="protein sequence ID" value="MDB0570661.1"/>
    <property type="molecule type" value="Genomic_DNA"/>
</dbReference>
<accession>A0AAW5ZKH4</accession>
<dbReference type="Proteomes" id="UP001144050">
    <property type="component" value="Unassembled WGS sequence"/>
</dbReference>
<gene>
    <name evidence="1" type="ORF">LBW59_07705</name>
</gene>
<reference evidence="1" key="1">
    <citation type="submission" date="2021-09" db="EMBL/GenBank/DDBJ databases">
        <title>Genomic analysis of Ralstonia spp.</title>
        <authorList>
            <person name="Aburjaile F."/>
            <person name="Ariute J.C."/>
            <person name="Pais A.K.L."/>
            <person name="Albuquerque G.M.R."/>
            <person name="Silva A.M.F."/>
            <person name="Brenig B."/>
            <person name="Azevedo V."/>
            <person name="Matiuzzi M."/>
            <person name="Ramos R."/>
            <person name="Goes-Neto A."/>
            <person name="Soares S."/>
            <person name="Iseppon A.M.B."/>
            <person name="Souza E."/>
            <person name="Gama M."/>
        </authorList>
    </citation>
    <scope>NUCLEOTIDE SEQUENCE</scope>
    <source>
        <strain evidence="1">CCRMRs91</strain>
    </source>
</reference>
<name>A0AAW5ZKH4_RALSL</name>
<organism evidence="1 2">
    <name type="scientific">Ralstonia solanacearum</name>
    <name type="common">Pseudomonas solanacearum</name>
    <dbReference type="NCBI Taxonomy" id="305"/>
    <lineage>
        <taxon>Bacteria</taxon>
        <taxon>Pseudomonadati</taxon>
        <taxon>Pseudomonadota</taxon>
        <taxon>Betaproteobacteria</taxon>
        <taxon>Burkholderiales</taxon>
        <taxon>Burkholderiaceae</taxon>
        <taxon>Ralstonia</taxon>
        <taxon>Ralstonia solanacearum species complex</taxon>
    </lineage>
</organism>